<dbReference type="Proteomes" id="UP000824469">
    <property type="component" value="Unassembled WGS sequence"/>
</dbReference>
<sequence length="52" mass="5688">ENLAPSPFGKKKKNSKANSGPQARKGEEKINGLRPTTNQDVPRVKAEQRGTE</sequence>
<evidence type="ECO:0000313" key="2">
    <source>
        <dbReference type="EMBL" id="KAH9328160.1"/>
    </source>
</evidence>
<name>A0AA38LMY3_TAXCH</name>
<keyword evidence="3" id="KW-1185">Reference proteome</keyword>
<evidence type="ECO:0000256" key="1">
    <source>
        <dbReference type="SAM" id="MobiDB-lite"/>
    </source>
</evidence>
<evidence type="ECO:0000313" key="3">
    <source>
        <dbReference type="Proteomes" id="UP000824469"/>
    </source>
</evidence>
<protein>
    <submittedName>
        <fullName evidence="2">Uncharacterized protein</fullName>
    </submittedName>
</protein>
<feature type="non-terminal residue" evidence="2">
    <location>
        <position position="52"/>
    </location>
</feature>
<reference evidence="2 3" key="1">
    <citation type="journal article" date="2021" name="Nat. Plants">
        <title>The Taxus genome provides insights into paclitaxel biosynthesis.</title>
        <authorList>
            <person name="Xiong X."/>
            <person name="Gou J."/>
            <person name="Liao Q."/>
            <person name="Li Y."/>
            <person name="Zhou Q."/>
            <person name="Bi G."/>
            <person name="Li C."/>
            <person name="Du R."/>
            <person name="Wang X."/>
            <person name="Sun T."/>
            <person name="Guo L."/>
            <person name="Liang H."/>
            <person name="Lu P."/>
            <person name="Wu Y."/>
            <person name="Zhang Z."/>
            <person name="Ro D.K."/>
            <person name="Shang Y."/>
            <person name="Huang S."/>
            <person name="Yan J."/>
        </authorList>
    </citation>
    <scope>NUCLEOTIDE SEQUENCE [LARGE SCALE GENOMIC DNA]</scope>
    <source>
        <strain evidence="2">Ta-2019</strain>
    </source>
</reference>
<feature type="non-terminal residue" evidence="2">
    <location>
        <position position="1"/>
    </location>
</feature>
<feature type="region of interest" description="Disordered" evidence="1">
    <location>
        <begin position="1"/>
        <end position="52"/>
    </location>
</feature>
<gene>
    <name evidence="2" type="ORF">KI387_000268</name>
</gene>
<feature type="compositionally biased region" description="Basic and acidic residues" evidence="1">
    <location>
        <begin position="42"/>
        <end position="52"/>
    </location>
</feature>
<dbReference type="EMBL" id="JAHRHJ020000001">
    <property type="protein sequence ID" value="KAH9328160.1"/>
    <property type="molecule type" value="Genomic_DNA"/>
</dbReference>
<comment type="caution">
    <text evidence="2">The sequence shown here is derived from an EMBL/GenBank/DDBJ whole genome shotgun (WGS) entry which is preliminary data.</text>
</comment>
<proteinExistence type="predicted"/>
<accession>A0AA38LMY3</accession>
<dbReference type="AlphaFoldDB" id="A0AA38LMY3"/>
<organism evidence="2 3">
    <name type="scientific">Taxus chinensis</name>
    <name type="common">Chinese yew</name>
    <name type="synonym">Taxus wallichiana var. chinensis</name>
    <dbReference type="NCBI Taxonomy" id="29808"/>
    <lineage>
        <taxon>Eukaryota</taxon>
        <taxon>Viridiplantae</taxon>
        <taxon>Streptophyta</taxon>
        <taxon>Embryophyta</taxon>
        <taxon>Tracheophyta</taxon>
        <taxon>Spermatophyta</taxon>
        <taxon>Pinopsida</taxon>
        <taxon>Pinidae</taxon>
        <taxon>Conifers II</taxon>
        <taxon>Cupressales</taxon>
        <taxon>Taxaceae</taxon>
        <taxon>Taxus</taxon>
    </lineage>
</organism>